<proteinExistence type="inferred from homology"/>
<dbReference type="PANTHER" id="PTHR11994">
    <property type="entry name" value="60S RIBOSOMAL PROTEIN L11-RELATED"/>
    <property type="match status" value="1"/>
</dbReference>
<dbReference type="STRING" id="9643.ENSUAMP00000024920"/>
<dbReference type="GeneTree" id="ENSGT01150000290644"/>
<keyword evidence="2" id="KW-0689">Ribosomal protein</keyword>
<dbReference type="GO" id="GO:0005840">
    <property type="term" value="C:ribosome"/>
    <property type="evidence" value="ECO:0007669"/>
    <property type="project" value="UniProtKB-KW"/>
</dbReference>
<evidence type="ECO:0000313" key="4">
    <source>
        <dbReference type="Ensembl" id="ENSUAMP00000024920.1"/>
    </source>
</evidence>
<dbReference type="Gene3D" id="3.30.1440.10">
    <property type="match status" value="1"/>
</dbReference>
<dbReference type="InterPro" id="IPR022803">
    <property type="entry name" value="Ribosomal_uL5_dom_sf"/>
</dbReference>
<name>A0A452RZ91_URSAM</name>
<reference evidence="4" key="3">
    <citation type="submission" date="2025-09" db="UniProtKB">
        <authorList>
            <consortium name="Ensembl"/>
        </authorList>
    </citation>
    <scope>IDENTIFICATION</scope>
</reference>
<sequence length="194" mass="22269">MAQYQGEKESTMWELPIHKLCLSLFGVRESGNRRTLAAKALGQLIGQTLVFSKARHSIRSFGMKTLNENFAVHCTFHVKAEEILEKVLKVTMRIFYLGIRNSLICRSNMTQALVSTAWDFYVVLCKLGFTLRDKKRRTDCFVAKLRNRISKDCCIGFCGSVMGICFLEKKFLFLPQRPINISVKWGFVCLFACF</sequence>
<reference evidence="5" key="1">
    <citation type="submission" date="2016-06" db="EMBL/GenBank/DDBJ databases">
        <title>De novo assembly and RNA-Seq shows season-dependent expression and editing in black bear kidneys.</title>
        <authorList>
            <person name="Korstanje R."/>
            <person name="Srivastava A."/>
            <person name="Sarsani V.K."/>
            <person name="Sheehan S.M."/>
            <person name="Seger R.L."/>
            <person name="Barter M.E."/>
            <person name="Lindqvist C."/>
            <person name="Brody L.C."/>
            <person name="Mullikin J.C."/>
        </authorList>
    </citation>
    <scope>NUCLEOTIDE SEQUENCE [LARGE SCALE GENOMIC DNA]</scope>
</reference>
<dbReference type="GO" id="GO:1990904">
    <property type="term" value="C:ribonucleoprotein complex"/>
    <property type="evidence" value="ECO:0007669"/>
    <property type="project" value="UniProtKB-KW"/>
</dbReference>
<evidence type="ECO:0000256" key="1">
    <source>
        <dbReference type="ARBA" id="ARBA00008553"/>
    </source>
</evidence>
<dbReference type="AlphaFoldDB" id="A0A452RZ91"/>
<dbReference type="InterPro" id="IPR002132">
    <property type="entry name" value="Ribosomal_uL5"/>
</dbReference>
<evidence type="ECO:0000256" key="2">
    <source>
        <dbReference type="ARBA" id="ARBA00022980"/>
    </source>
</evidence>
<keyword evidence="3" id="KW-0687">Ribonucleoprotein</keyword>
<dbReference type="GO" id="GO:0003735">
    <property type="term" value="F:structural constituent of ribosome"/>
    <property type="evidence" value="ECO:0007669"/>
    <property type="project" value="InterPro"/>
</dbReference>
<dbReference type="Proteomes" id="UP000291022">
    <property type="component" value="Unassembled WGS sequence"/>
</dbReference>
<accession>A0A452RZ91</accession>
<comment type="similarity">
    <text evidence="1">Belongs to the universal ribosomal protein uL5 family.</text>
</comment>
<dbReference type="Ensembl" id="ENSUAMT00000027821.1">
    <property type="protein sequence ID" value="ENSUAMP00000024920.1"/>
    <property type="gene ID" value="ENSUAMG00000019436.1"/>
</dbReference>
<organism evidence="4 5">
    <name type="scientific">Ursus americanus</name>
    <name type="common">American black bear</name>
    <name type="synonym">Euarctos americanus</name>
    <dbReference type="NCBI Taxonomy" id="9643"/>
    <lineage>
        <taxon>Eukaryota</taxon>
        <taxon>Metazoa</taxon>
        <taxon>Chordata</taxon>
        <taxon>Craniata</taxon>
        <taxon>Vertebrata</taxon>
        <taxon>Euteleostomi</taxon>
        <taxon>Mammalia</taxon>
        <taxon>Eutheria</taxon>
        <taxon>Laurasiatheria</taxon>
        <taxon>Carnivora</taxon>
        <taxon>Caniformia</taxon>
        <taxon>Ursidae</taxon>
        <taxon>Ursus</taxon>
    </lineage>
</organism>
<protein>
    <submittedName>
        <fullName evidence="4">Uncharacterized protein</fullName>
    </submittedName>
</protein>
<keyword evidence="5" id="KW-1185">Reference proteome</keyword>
<evidence type="ECO:0000313" key="5">
    <source>
        <dbReference type="Proteomes" id="UP000291022"/>
    </source>
</evidence>
<reference evidence="4" key="2">
    <citation type="submission" date="2025-08" db="UniProtKB">
        <authorList>
            <consortium name="Ensembl"/>
        </authorList>
    </citation>
    <scope>IDENTIFICATION</scope>
</reference>
<dbReference type="GO" id="GO:0006412">
    <property type="term" value="P:translation"/>
    <property type="evidence" value="ECO:0007669"/>
    <property type="project" value="InterPro"/>
</dbReference>
<dbReference type="SUPFAM" id="SSF55282">
    <property type="entry name" value="RL5-like"/>
    <property type="match status" value="1"/>
</dbReference>
<evidence type="ECO:0000256" key="3">
    <source>
        <dbReference type="ARBA" id="ARBA00023274"/>
    </source>
</evidence>